<feature type="compositionally biased region" description="Low complexity" evidence="1">
    <location>
        <begin position="111"/>
        <end position="123"/>
    </location>
</feature>
<dbReference type="InterPro" id="IPR013382">
    <property type="entry name" value="CRISPR-assoc_prot_Cse2"/>
</dbReference>
<dbReference type="EMBL" id="JAELVF020000001">
    <property type="protein sequence ID" value="MBU7598912.1"/>
    <property type="molecule type" value="Genomic_DNA"/>
</dbReference>
<dbReference type="AlphaFoldDB" id="A0A949N6C2"/>
<reference evidence="2" key="1">
    <citation type="submission" date="2021-06" db="EMBL/GenBank/DDBJ databases">
        <title>Sequencing of actinobacteria type strains.</title>
        <authorList>
            <person name="Nguyen G.-S."/>
            <person name="Wentzel A."/>
        </authorList>
    </citation>
    <scope>NUCLEOTIDE SEQUENCE</scope>
    <source>
        <strain evidence="2">P38-E01</strain>
    </source>
</reference>
<evidence type="ECO:0000256" key="1">
    <source>
        <dbReference type="SAM" id="MobiDB-lite"/>
    </source>
</evidence>
<evidence type="ECO:0000313" key="2">
    <source>
        <dbReference type="EMBL" id="MBU7598912.1"/>
    </source>
</evidence>
<dbReference type="NCBIfam" id="TIGR02548">
    <property type="entry name" value="casB_cse2"/>
    <property type="match status" value="1"/>
</dbReference>
<evidence type="ECO:0000313" key="3">
    <source>
        <dbReference type="Proteomes" id="UP000694501"/>
    </source>
</evidence>
<dbReference type="InterPro" id="IPR038287">
    <property type="entry name" value="Cse2_sf"/>
</dbReference>
<gene>
    <name evidence="2" type="primary">casB</name>
    <name evidence="2" type="ORF">JGS22_015145</name>
</gene>
<keyword evidence="3" id="KW-1185">Reference proteome</keyword>
<feature type="region of interest" description="Disordered" evidence="1">
    <location>
        <begin position="92"/>
        <end position="126"/>
    </location>
</feature>
<dbReference type="Proteomes" id="UP000694501">
    <property type="component" value="Unassembled WGS sequence"/>
</dbReference>
<comment type="caution">
    <text evidence="2">The sequence shown here is derived from an EMBL/GenBank/DDBJ whole genome shotgun (WGS) entry which is preliminary data.</text>
</comment>
<dbReference type="Gene3D" id="1.10.520.40">
    <property type="entry name" value="CRISPR-associated protein Cse2"/>
    <property type="match status" value="1"/>
</dbReference>
<accession>A0A949N6C2</accession>
<feature type="region of interest" description="Disordered" evidence="1">
    <location>
        <begin position="228"/>
        <end position="248"/>
    </location>
</feature>
<name>A0A949N6C2_9ACTN</name>
<sequence length="248" mass="27459">MTSDASALRSAMPRPRRPRTARLARYDRFTDFVEHRCSTDPGARKALEKGVGKDLDSVPSMHVVIAHLVPTASASTERAYYAVAAMIAEQARRQQVPGPDTTLPDESSGDAPLPAAEEPPAAARQEDYGTSLGATFAAAVAEVPGMRRSMRRGSAESYLNALCKHQINALHRHLPHQVRHLRSLEIPVDYGRLLQDLIDWPQYSGRITRRWLQDFYRALNEEDRAKVEEADLESFGHPPKAPQGAVST</sequence>
<proteinExistence type="predicted"/>
<dbReference type="Pfam" id="PF09485">
    <property type="entry name" value="CRISPR_Cse2"/>
    <property type="match status" value="1"/>
</dbReference>
<organism evidence="2 3">
    <name type="scientific">Streptomyces tardus</name>
    <dbReference type="NCBI Taxonomy" id="2780544"/>
    <lineage>
        <taxon>Bacteria</taxon>
        <taxon>Bacillati</taxon>
        <taxon>Actinomycetota</taxon>
        <taxon>Actinomycetes</taxon>
        <taxon>Kitasatosporales</taxon>
        <taxon>Streptomycetaceae</taxon>
        <taxon>Streptomyces</taxon>
    </lineage>
</organism>
<protein>
    <submittedName>
        <fullName evidence="2">Type I-E CRISPR-associated protein Cse2/CasB</fullName>
    </submittedName>
</protein>